<dbReference type="RefSeq" id="WP_283756387.1">
    <property type="nucleotide sequence ID" value="NZ_JAQOSQ010000001.1"/>
</dbReference>
<reference evidence="8 9" key="1">
    <citation type="submission" date="2023-01" db="EMBL/GenBank/DDBJ databases">
        <title>Novel diversity within Roseofilum (Cyanobacteria; Desertifilaceae) from marine benthic mats with descriptions of four novel species.</title>
        <authorList>
            <person name="Wang Y."/>
            <person name="Berthold D.E."/>
            <person name="Hu J."/>
            <person name="Lefler F.W."/>
            <person name="Laughinghouse H.D. IV."/>
        </authorList>
    </citation>
    <scope>NUCLEOTIDE SEQUENCE [LARGE SCALE GENOMIC DNA]</scope>
    <source>
        <strain evidence="8 9">BLCC-M143</strain>
    </source>
</reference>
<gene>
    <name evidence="8" type="ORF">PMH09_00870</name>
</gene>
<dbReference type="InterPro" id="IPR010920">
    <property type="entry name" value="LSM_dom_sf"/>
</dbReference>
<evidence type="ECO:0000256" key="1">
    <source>
        <dbReference type="ARBA" id="ARBA00004141"/>
    </source>
</evidence>
<evidence type="ECO:0000256" key="5">
    <source>
        <dbReference type="ARBA" id="ARBA00023136"/>
    </source>
</evidence>
<keyword evidence="4 6" id="KW-1133">Transmembrane helix</keyword>
<comment type="similarity">
    <text evidence="2">Belongs to the MscS (TC 1.A.23) family.</text>
</comment>
<dbReference type="SUPFAM" id="SSF82861">
    <property type="entry name" value="Mechanosensitive channel protein MscS (YggB), transmembrane region"/>
    <property type="match status" value="1"/>
</dbReference>
<evidence type="ECO:0000256" key="6">
    <source>
        <dbReference type="SAM" id="Phobius"/>
    </source>
</evidence>
<dbReference type="EMBL" id="JAQOSQ010000001">
    <property type="protein sequence ID" value="MDJ1181733.1"/>
    <property type="molecule type" value="Genomic_DNA"/>
</dbReference>
<dbReference type="PANTHER" id="PTHR30566:SF5">
    <property type="entry name" value="MECHANOSENSITIVE ION CHANNEL PROTEIN 1, MITOCHONDRIAL-RELATED"/>
    <property type="match status" value="1"/>
</dbReference>
<feature type="transmembrane region" description="Helical" evidence="6">
    <location>
        <begin position="159"/>
        <end position="178"/>
    </location>
</feature>
<evidence type="ECO:0000313" key="9">
    <source>
        <dbReference type="Proteomes" id="UP001232992"/>
    </source>
</evidence>
<evidence type="ECO:0000313" key="8">
    <source>
        <dbReference type="EMBL" id="MDJ1181733.1"/>
    </source>
</evidence>
<proteinExistence type="inferred from homology"/>
<feature type="transmembrane region" description="Helical" evidence="6">
    <location>
        <begin position="92"/>
        <end position="110"/>
    </location>
</feature>
<protein>
    <submittedName>
        <fullName evidence="8">Mechanosensitive ion channel</fullName>
    </submittedName>
</protein>
<dbReference type="InterPro" id="IPR011014">
    <property type="entry name" value="MscS_channel_TM-2"/>
</dbReference>
<evidence type="ECO:0000256" key="3">
    <source>
        <dbReference type="ARBA" id="ARBA00022692"/>
    </source>
</evidence>
<name>A0ABT7BTW8_9CYAN</name>
<dbReference type="Gene3D" id="1.10.287.1260">
    <property type="match status" value="1"/>
</dbReference>
<sequence length="365" mass="40838">MEISEMVSLTTALSLSLILFLAFLAIASFVYFQLPKAANAMVQNLADGQIKAIVEEVVLPEQEKLSQIGVAIAIDILILGIHFPQWTNIIEFPLGIFLAISISLLGFQLFDRLFEGYFLEVVLEDRNKINSELLALAQFLAKAVLVLIVIFVFAQTHNINLIGLIASLGVAGAAIAFASQKILEQILWSVVLYLDRPFNVGDYIHLEGGIIGQVETTGWRSTKVRLSGKNTLVIVPNSSLAQSNIENLTKARRVVLMVDLVFFRSMSDEEKALIRHLILQSTREILGIDSQLTQVTSYDEVDTQQQKHVRTQAIFFVLGSAETSMEMRKNLLEIARGNIIEQLRNYGIDFKFEEKIVDITQPMRI</sequence>
<dbReference type="Pfam" id="PF00924">
    <property type="entry name" value="MS_channel_2nd"/>
    <property type="match status" value="1"/>
</dbReference>
<feature type="domain" description="Mechanosensitive ion channel MscS" evidence="7">
    <location>
        <begin position="182"/>
        <end position="250"/>
    </location>
</feature>
<keyword evidence="5 6" id="KW-0472">Membrane</keyword>
<accession>A0ABT7BTW8</accession>
<evidence type="ECO:0000259" key="7">
    <source>
        <dbReference type="Pfam" id="PF00924"/>
    </source>
</evidence>
<dbReference type="InterPro" id="IPR006685">
    <property type="entry name" value="MscS_channel_2nd"/>
</dbReference>
<feature type="transmembrane region" description="Helical" evidence="6">
    <location>
        <begin position="133"/>
        <end position="153"/>
    </location>
</feature>
<dbReference type="SUPFAM" id="SSF50182">
    <property type="entry name" value="Sm-like ribonucleoproteins"/>
    <property type="match status" value="1"/>
</dbReference>
<comment type="subcellular location">
    <subcellularLocation>
        <location evidence="1">Membrane</location>
        <topology evidence="1">Multi-pass membrane protein</topology>
    </subcellularLocation>
</comment>
<comment type="caution">
    <text evidence="8">The sequence shown here is derived from an EMBL/GenBank/DDBJ whole genome shotgun (WGS) entry which is preliminary data.</text>
</comment>
<evidence type="ECO:0000256" key="2">
    <source>
        <dbReference type="ARBA" id="ARBA00008017"/>
    </source>
</evidence>
<dbReference type="Gene3D" id="2.30.30.60">
    <property type="match status" value="1"/>
</dbReference>
<dbReference type="Proteomes" id="UP001232992">
    <property type="component" value="Unassembled WGS sequence"/>
</dbReference>
<keyword evidence="9" id="KW-1185">Reference proteome</keyword>
<keyword evidence="3 6" id="KW-0812">Transmembrane</keyword>
<dbReference type="InterPro" id="IPR023408">
    <property type="entry name" value="MscS_beta-dom_sf"/>
</dbReference>
<evidence type="ECO:0000256" key="4">
    <source>
        <dbReference type="ARBA" id="ARBA00022989"/>
    </source>
</evidence>
<dbReference type="PANTHER" id="PTHR30566">
    <property type="entry name" value="YNAI-RELATED MECHANOSENSITIVE ION CHANNEL"/>
    <property type="match status" value="1"/>
</dbReference>
<organism evidence="8 9">
    <name type="scientific">Roseofilum casamattae BLCC-M143</name>
    <dbReference type="NCBI Taxonomy" id="3022442"/>
    <lineage>
        <taxon>Bacteria</taxon>
        <taxon>Bacillati</taxon>
        <taxon>Cyanobacteriota</taxon>
        <taxon>Cyanophyceae</taxon>
        <taxon>Desertifilales</taxon>
        <taxon>Desertifilaceae</taxon>
        <taxon>Roseofilum</taxon>
        <taxon>Roseofilum casamattae</taxon>
    </lineage>
</organism>
<feature type="transmembrane region" description="Helical" evidence="6">
    <location>
        <begin position="12"/>
        <end position="32"/>
    </location>
</feature>